<evidence type="ECO:0000313" key="3">
    <source>
        <dbReference type="Proteomes" id="UP000063063"/>
    </source>
</evidence>
<organism evidence="2 3">
    <name type="scientific">Leishmania panamensis</name>
    <dbReference type="NCBI Taxonomy" id="5679"/>
    <lineage>
        <taxon>Eukaryota</taxon>
        <taxon>Discoba</taxon>
        <taxon>Euglenozoa</taxon>
        <taxon>Kinetoplastea</taxon>
        <taxon>Metakinetoplastina</taxon>
        <taxon>Trypanosomatida</taxon>
        <taxon>Trypanosomatidae</taxon>
        <taxon>Leishmaniinae</taxon>
        <taxon>Leishmania</taxon>
        <taxon>Leishmania guyanensis species complex</taxon>
    </lineage>
</organism>
<gene>
    <name evidence="2" type="ORF">LPMP_170220</name>
</gene>
<feature type="compositionally biased region" description="Polar residues" evidence="1">
    <location>
        <begin position="199"/>
        <end position="208"/>
    </location>
</feature>
<dbReference type="KEGG" id="lpan:LPMP_170220"/>
<feature type="region of interest" description="Disordered" evidence="1">
    <location>
        <begin position="697"/>
        <end position="732"/>
    </location>
</feature>
<dbReference type="GeneID" id="22573765"/>
<protein>
    <submittedName>
        <fullName evidence="2">Uncharacterized protein</fullName>
    </submittedName>
</protein>
<dbReference type="OrthoDB" id="267763at2759"/>
<feature type="compositionally biased region" description="Low complexity" evidence="1">
    <location>
        <begin position="467"/>
        <end position="477"/>
    </location>
</feature>
<keyword evidence="3" id="KW-1185">Reference proteome</keyword>
<evidence type="ECO:0000256" key="1">
    <source>
        <dbReference type="SAM" id="MobiDB-lite"/>
    </source>
</evidence>
<dbReference type="Proteomes" id="UP000063063">
    <property type="component" value="Chromosome 17"/>
</dbReference>
<dbReference type="AlphaFoldDB" id="A0A088RMJ0"/>
<feature type="region of interest" description="Disordered" evidence="1">
    <location>
        <begin position="601"/>
        <end position="621"/>
    </location>
</feature>
<proteinExistence type="predicted"/>
<feature type="compositionally biased region" description="Low complexity" evidence="1">
    <location>
        <begin position="9"/>
        <end position="20"/>
    </location>
</feature>
<reference evidence="2 3" key="1">
    <citation type="journal article" date="2015" name="Sci. Rep.">
        <title>The genome of Leishmania panamensis: insights into genomics of the L. (Viannia) subgenus.</title>
        <authorList>
            <person name="Llanes A."/>
            <person name="Restrepo C.M."/>
            <person name="Vecchio G.D."/>
            <person name="Anguizola F.J."/>
            <person name="Lleonart R."/>
        </authorList>
    </citation>
    <scope>NUCLEOTIDE SEQUENCE [LARGE SCALE GENOMIC DNA]</scope>
    <source>
        <strain evidence="2 3">MHOM/PA/94/PSC-1</strain>
    </source>
</reference>
<dbReference type="RefSeq" id="XP_010697713.1">
    <property type="nucleotide sequence ID" value="XM_010699411.1"/>
</dbReference>
<feature type="region of interest" description="Disordered" evidence="1">
    <location>
        <begin position="1"/>
        <end position="22"/>
    </location>
</feature>
<sequence length="819" mass="85416">MSTPPSQVSGAAGSATSSAARQPDDVSGLMAAIQCVLAEHNVADARFILELPPTVAVAATTDDDTVPVIQQAGKVSSATAPIGSPALNTGGGAATTTLLMGMQTTRATTPPPLPEHQRPLPRARSPAQQRSPTRQHHESPLKNLFFSSSTLQPGAPELSDSVNSLGSTARPAPNATASDASGTRVAPAAMMQKETANTIPAQQLTQSRPPSPGGPVDTLTSDDAAVVLTGEATAGICHVSHQLAHDIAVAEVQMTRREILQSFVGRSAILDNRRQREAQMQAQASKLSLNGILHPTVPFKTGATGSTTRPSSQPRRGTATPAEKTPVREFSADATISSGSVASTLSTAVSSPSPPEPPQPQRRGVVRLTPPPPSVSLNSGGFGVRDPAVGDSSSLPSLISSKKPAVPGKTPIFSILNKDGTRLLDHGDAEVALRTSLSGVVPTGSTCVAATEAATNGCGEAEASQPTSNSNNGNNGTSHRRHSRPGSVSLLADDRAPPSLVHEPLLGTAAEEEANRQRSILVQTQPRAAMPLTQPLEGSSSKVSGGALPKLWSEQSKDNARRASQLHNQSRLSYTTQPDNLPVSSKTVTTAEVGKHQTGAVSAFSVSPPRSPCWSPTSSADTTSARASLRAMLQEQQLLQDASRRAMEEHNRLMQATRVARAPATASPNLFDTSKTPSVALVAPLVRTTTAPAGAAAAVPAATKEDDTAFRKAGIPPSPRASPPGHNASGVSTPNACGIHVVKFTLPHAEEARQAAVQQLCRSSSGTQHVNSKERYRALLAAQQNDFTTHEAKSQSYKELLDRAVEFNRYQQQQRSKPS</sequence>
<accession>A0A088RMJ0</accession>
<dbReference type="EMBL" id="CP009386">
    <property type="protein sequence ID" value="AIN97060.1"/>
    <property type="molecule type" value="Genomic_DNA"/>
</dbReference>
<feature type="region of interest" description="Disordered" evidence="1">
    <location>
        <begin position="293"/>
        <end position="411"/>
    </location>
</feature>
<name>A0A088RMJ0_LEIPA</name>
<feature type="compositionally biased region" description="Low complexity" evidence="1">
    <location>
        <begin position="392"/>
        <end position="404"/>
    </location>
</feature>
<evidence type="ECO:0000313" key="2">
    <source>
        <dbReference type="EMBL" id="AIN97060.1"/>
    </source>
</evidence>
<dbReference type="eggNOG" id="ENOG502SEV2">
    <property type="taxonomic scope" value="Eukaryota"/>
</dbReference>
<feature type="compositionally biased region" description="Polar residues" evidence="1">
    <location>
        <begin position="565"/>
        <end position="583"/>
    </location>
</feature>
<feature type="region of interest" description="Disordered" evidence="1">
    <location>
        <begin position="458"/>
        <end position="501"/>
    </location>
</feature>
<dbReference type="VEuPathDB" id="TriTrypDB:LPMP_170220"/>
<feature type="region of interest" description="Disordered" evidence="1">
    <location>
        <begin position="522"/>
        <end position="583"/>
    </location>
</feature>
<feature type="compositionally biased region" description="Low complexity" evidence="1">
    <location>
        <begin position="337"/>
        <end position="351"/>
    </location>
</feature>
<feature type="region of interest" description="Disordered" evidence="1">
    <location>
        <begin position="199"/>
        <end position="220"/>
    </location>
</feature>
<feature type="region of interest" description="Disordered" evidence="1">
    <location>
        <begin position="105"/>
        <end position="186"/>
    </location>
</feature>
<feature type="compositionally biased region" description="Polar residues" evidence="1">
    <location>
        <begin position="303"/>
        <end position="315"/>
    </location>
</feature>